<dbReference type="InterPro" id="IPR032823">
    <property type="entry name" value="BCA_ABC_TP_C"/>
</dbReference>
<accession>A0A2K9MJS9</accession>
<dbReference type="GO" id="GO:0005524">
    <property type="term" value="F:ATP binding"/>
    <property type="evidence" value="ECO:0007669"/>
    <property type="project" value="UniProtKB-KW"/>
</dbReference>
<dbReference type="PROSITE" id="PS50893">
    <property type="entry name" value="ABC_TRANSPORTER_2"/>
    <property type="match status" value="1"/>
</dbReference>
<keyword evidence="6" id="KW-1185">Reference proteome</keyword>
<dbReference type="InterPro" id="IPR003439">
    <property type="entry name" value="ABC_transporter-like_ATP-bd"/>
</dbReference>
<evidence type="ECO:0000313" key="6">
    <source>
        <dbReference type="Proteomes" id="UP000234882"/>
    </source>
</evidence>
<reference evidence="5 6" key="1">
    <citation type="submission" date="2017-12" db="EMBL/GenBank/DDBJ databases">
        <title>Genomic analysis of Paracoccus sp. CBA4604.</title>
        <authorList>
            <person name="Roh S.W."/>
            <person name="Kim J.Y."/>
            <person name="Kim J.S."/>
        </authorList>
    </citation>
    <scope>NUCLEOTIDE SEQUENCE [LARGE SCALE GENOMIC DNA]</scope>
    <source>
        <strain evidence="5 6">CBA4604</strain>
        <plasmid evidence="6">pcba4604-01</plasmid>
    </source>
</reference>
<dbReference type="GO" id="GO:0016887">
    <property type="term" value="F:ATP hydrolysis activity"/>
    <property type="evidence" value="ECO:0007669"/>
    <property type="project" value="InterPro"/>
</dbReference>
<dbReference type="CDD" id="cd03219">
    <property type="entry name" value="ABC_Mj1267_LivG_branched"/>
    <property type="match status" value="1"/>
</dbReference>
<proteinExistence type="predicted"/>
<dbReference type="Pfam" id="PF00005">
    <property type="entry name" value="ABC_tran"/>
    <property type="match status" value="1"/>
</dbReference>
<dbReference type="OrthoDB" id="9806149at2"/>
<keyword evidence="3 5" id="KW-0067">ATP-binding</keyword>
<dbReference type="SUPFAM" id="SSF52540">
    <property type="entry name" value="P-loop containing nucleoside triphosphate hydrolases"/>
    <property type="match status" value="1"/>
</dbReference>
<dbReference type="Gene3D" id="3.40.50.300">
    <property type="entry name" value="P-loop containing nucleotide triphosphate hydrolases"/>
    <property type="match status" value="1"/>
</dbReference>
<keyword evidence="2" id="KW-0547">Nucleotide-binding</keyword>
<keyword evidence="5" id="KW-0614">Plasmid</keyword>
<evidence type="ECO:0000256" key="2">
    <source>
        <dbReference type="ARBA" id="ARBA00022741"/>
    </source>
</evidence>
<dbReference type="AlphaFoldDB" id="A0A2K9MJS9"/>
<dbReference type="RefSeq" id="WP_101501190.1">
    <property type="nucleotide sequence ID" value="NZ_CP025584.1"/>
</dbReference>
<evidence type="ECO:0000259" key="4">
    <source>
        <dbReference type="PROSITE" id="PS50893"/>
    </source>
</evidence>
<geneLocation type="plasmid" evidence="6">
    <name>pcba4604-01</name>
</geneLocation>
<dbReference type="SMART" id="SM00382">
    <property type="entry name" value="AAA"/>
    <property type="match status" value="1"/>
</dbReference>
<sequence length="254" mass="27845">MSIALELDDVHKSFGETKIIRGANLAVRSGERVAIIGPNGAGKSTMFHLISGRLHPTSGQIRLRGEAIGGLRPHEVYRRGLARSFQITNVFQKLTTFQNLQCAALWSLGYRYSLWHRLIGLKDVRERAEQVLEQIGLTARRDTEANLLSYAELRALEIGITISGGAEVIMLDEPTAGMSRHESDAALALIRKVSVGKTLLVVEHDMGVVFGLADKIGVLVYGQMIAFDTPENIRGNPKVQEAYLGAVEAQERTA</sequence>
<organism evidence="5 6">
    <name type="scientific">Paracoccus jeotgali</name>
    <dbReference type="NCBI Taxonomy" id="2065379"/>
    <lineage>
        <taxon>Bacteria</taxon>
        <taxon>Pseudomonadati</taxon>
        <taxon>Pseudomonadota</taxon>
        <taxon>Alphaproteobacteria</taxon>
        <taxon>Rhodobacterales</taxon>
        <taxon>Paracoccaceae</taxon>
        <taxon>Paracoccus</taxon>
    </lineage>
</organism>
<dbReference type="KEGG" id="paru:CYR75_15695"/>
<feature type="domain" description="ABC transporter" evidence="4">
    <location>
        <begin position="5"/>
        <end position="246"/>
    </location>
</feature>
<dbReference type="InterPro" id="IPR003593">
    <property type="entry name" value="AAA+_ATPase"/>
</dbReference>
<evidence type="ECO:0000313" key="5">
    <source>
        <dbReference type="EMBL" id="AUM75854.1"/>
    </source>
</evidence>
<dbReference type="GO" id="GO:0005886">
    <property type="term" value="C:plasma membrane"/>
    <property type="evidence" value="ECO:0007669"/>
    <property type="project" value="TreeGrafter"/>
</dbReference>
<protein>
    <submittedName>
        <fullName evidence="5">ABC transporter ATP-binding protein</fullName>
    </submittedName>
</protein>
<dbReference type="PANTHER" id="PTHR45772:SF3">
    <property type="entry name" value="ABC TRANSPORTER ATP-BINDING PROTEIN"/>
    <property type="match status" value="1"/>
</dbReference>
<name>A0A2K9MJS9_9RHOB</name>
<dbReference type="EMBL" id="CP025584">
    <property type="protein sequence ID" value="AUM75854.1"/>
    <property type="molecule type" value="Genomic_DNA"/>
</dbReference>
<gene>
    <name evidence="5" type="ORF">CYR75_15695</name>
</gene>
<keyword evidence="1" id="KW-0813">Transport</keyword>
<dbReference type="Pfam" id="PF12399">
    <property type="entry name" value="BCA_ABC_TP_C"/>
    <property type="match status" value="1"/>
</dbReference>
<dbReference type="InterPro" id="IPR051120">
    <property type="entry name" value="ABC_AA/LPS_Transport"/>
</dbReference>
<dbReference type="InterPro" id="IPR027417">
    <property type="entry name" value="P-loop_NTPase"/>
</dbReference>
<dbReference type="PANTHER" id="PTHR45772">
    <property type="entry name" value="CONSERVED COMPONENT OF ABC TRANSPORTER FOR NATURAL AMINO ACIDS-RELATED"/>
    <property type="match status" value="1"/>
</dbReference>
<dbReference type="Proteomes" id="UP000234882">
    <property type="component" value="Plasmid pCBA4604-01"/>
</dbReference>
<evidence type="ECO:0000256" key="1">
    <source>
        <dbReference type="ARBA" id="ARBA00022448"/>
    </source>
</evidence>
<evidence type="ECO:0000256" key="3">
    <source>
        <dbReference type="ARBA" id="ARBA00022840"/>
    </source>
</evidence>